<dbReference type="Gene3D" id="3.40.430.10">
    <property type="entry name" value="Dihydrofolate Reductase, subunit A"/>
    <property type="match status" value="1"/>
</dbReference>
<organism evidence="10 11">
    <name type="scientific">Actinotalea fermentans</name>
    <dbReference type="NCBI Taxonomy" id="43671"/>
    <lineage>
        <taxon>Bacteria</taxon>
        <taxon>Bacillati</taxon>
        <taxon>Actinomycetota</taxon>
        <taxon>Actinomycetes</taxon>
        <taxon>Micrococcales</taxon>
        <taxon>Cellulomonadaceae</taxon>
        <taxon>Actinotalea</taxon>
    </lineage>
</organism>
<keyword evidence="6 7" id="KW-0560">Oxidoreductase</keyword>
<protein>
    <recommendedName>
        <fullName evidence="3 7">Dihydrofolate reductase</fullName>
        <ecNumber evidence="3 7">1.5.1.3</ecNumber>
    </recommendedName>
</protein>
<dbReference type="SUPFAM" id="SSF53597">
    <property type="entry name" value="Dihydrofolate reductase-like"/>
    <property type="match status" value="1"/>
</dbReference>
<evidence type="ECO:0000256" key="6">
    <source>
        <dbReference type="ARBA" id="ARBA00023002"/>
    </source>
</evidence>
<evidence type="ECO:0000259" key="9">
    <source>
        <dbReference type="PROSITE" id="PS51330"/>
    </source>
</evidence>
<dbReference type="RefSeq" id="WP_034248361.1">
    <property type="nucleotide sequence ID" value="NZ_BJYK01000001.1"/>
</dbReference>
<dbReference type="Proteomes" id="UP000321484">
    <property type="component" value="Unassembled WGS sequence"/>
</dbReference>
<dbReference type="Pfam" id="PF00186">
    <property type="entry name" value="DHFR_1"/>
    <property type="match status" value="1"/>
</dbReference>
<dbReference type="InterPro" id="IPR012259">
    <property type="entry name" value="DHFR"/>
</dbReference>
<keyword evidence="11" id="KW-1185">Reference proteome</keyword>
<comment type="similarity">
    <text evidence="2 7 8">Belongs to the dihydrofolate reductase family.</text>
</comment>
<dbReference type="PROSITE" id="PS00075">
    <property type="entry name" value="DHFR_1"/>
    <property type="match status" value="1"/>
</dbReference>
<dbReference type="PROSITE" id="PS51330">
    <property type="entry name" value="DHFR_2"/>
    <property type="match status" value="1"/>
</dbReference>
<gene>
    <name evidence="10" type="primary">folA</name>
    <name evidence="10" type="ORF">AFE02nite_10340</name>
</gene>
<dbReference type="CDD" id="cd00209">
    <property type="entry name" value="DHFR"/>
    <property type="match status" value="1"/>
</dbReference>
<dbReference type="GO" id="GO:0005829">
    <property type="term" value="C:cytosol"/>
    <property type="evidence" value="ECO:0007669"/>
    <property type="project" value="TreeGrafter"/>
</dbReference>
<evidence type="ECO:0000256" key="5">
    <source>
        <dbReference type="ARBA" id="ARBA00022857"/>
    </source>
</evidence>
<comment type="caution">
    <text evidence="10">The sequence shown here is derived from an EMBL/GenBank/DDBJ whole genome shotgun (WGS) entry which is preliminary data.</text>
</comment>
<sequence length="168" mass="18315">MTSRLHLAAIWAQSVDGVIGRDGGLPWSLPEDLAHFRALTAGHVVVMGRATWQSLPDAFRPLPGRENVVLSRRDLSAPGATVVHDVAEALRVVGDRAAWVVGGAQVYAETLDLVHRVEVTDVDVVVGTGVRAPRLDQGWRELAVDPADGGWHTSRTGLRYRFRSLERV</sequence>
<dbReference type="InterPro" id="IPR001796">
    <property type="entry name" value="DHFR_dom"/>
</dbReference>
<evidence type="ECO:0000256" key="1">
    <source>
        <dbReference type="ARBA" id="ARBA00004903"/>
    </source>
</evidence>
<evidence type="ECO:0000256" key="2">
    <source>
        <dbReference type="ARBA" id="ARBA00009539"/>
    </source>
</evidence>
<evidence type="ECO:0000256" key="3">
    <source>
        <dbReference type="ARBA" id="ARBA00012856"/>
    </source>
</evidence>
<dbReference type="PIRSF" id="PIRSF000194">
    <property type="entry name" value="DHFR"/>
    <property type="match status" value="1"/>
</dbReference>
<dbReference type="GO" id="GO:0046655">
    <property type="term" value="P:folic acid metabolic process"/>
    <property type="evidence" value="ECO:0007669"/>
    <property type="project" value="TreeGrafter"/>
</dbReference>
<dbReference type="GO" id="GO:0006730">
    <property type="term" value="P:one-carbon metabolic process"/>
    <property type="evidence" value="ECO:0007669"/>
    <property type="project" value="UniProtKB-KW"/>
</dbReference>
<keyword evidence="4 7" id="KW-0554">One-carbon metabolism</keyword>
<dbReference type="PANTHER" id="PTHR48069:SF3">
    <property type="entry name" value="DIHYDROFOLATE REDUCTASE"/>
    <property type="match status" value="1"/>
</dbReference>
<comment type="function">
    <text evidence="7">Key enzyme in folate metabolism. Catalyzes an essential reaction for de novo glycine and purine synthesis, and for DNA precursor synthesis.</text>
</comment>
<dbReference type="EMBL" id="BJYK01000001">
    <property type="protein sequence ID" value="GEN79300.1"/>
    <property type="molecule type" value="Genomic_DNA"/>
</dbReference>
<dbReference type="GO" id="GO:0050661">
    <property type="term" value="F:NADP binding"/>
    <property type="evidence" value="ECO:0007669"/>
    <property type="project" value="InterPro"/>
</dbReference>
<dbReference type="GO" id="GO:0046452">
    <property type="term" value="P:dihydrofolate metabolic process"/>
    <property type="evidence" value="ECO:0007669"/>
    <property type="project" value="TreeGrafter"/>
</dbReference>
<dbReference type="EC" id="1.5.1.3" evidence="3 7"/>
<comment type="pathway">
    <text evidence="1 7">Cofactor biosynthesis; tetrahydrofolate biosynthesis; 5,6,7,8-tetrahydrofolate from 7,8-dihydrofolate: step 1/1.</text>
</comment>
<dbReference type="UniPathway" id="UPA00077">
    <property type="reaction ID" value="UER00158"/>
</dbReference>
<dbReference type="GO" id="GO:0004146">
    <property type="term" value="F:dihydrofolate reductase activity"/>
    <property type="evidence" value="ECO:0007669"/>
    <property type="project" value="UniProtKB-EC"/>
</dbReference>
<dbReference type="InterPro" id="IPR017925">
    <property type="entry name" value="DHFR_CS"/>
</dbReference>
<accession>A0A511YVT5</accession>
<evidence type="ECO:0000313" key="11">
    <source>
        <dbReference type="Proteomes" id="UP000321484"/>
    </source>
</evidence>
<keyword evidence="5 7" id="KW-0521">NADP</keyword>
<evidence type="ECO:0000256" key="7">
    <source>
        <dbReference type="PIRNR" id="PIRNR000194"/>
    </source>
</evidence>
<name>A0A511YVT5_9CELL</name>
<proteinExistence type="inferred from homology"/>
<reference evidence="10 11" key="1">
    <citation type="submission" date="2019-07" db="EMBL/GenBank/DDBJ databases">
        <title>Whole genome shotgun sequence of Actinotalea fermentans NBRC 105374.</title>
        <authorList>
            <person name="Hosoyama A."/>
            <person name="Uohara A."/>
            <person name="Ohji S."/>
            <person name="Ichikawa N."/>
        </authorList>
    </citation>
    <scope>NUCLEOTIDE SEQUENCE [LARGE SCALE GENOMIC DNA]</scope>
    <source>
        <strain evidence="10 11">NBRC 105374</strain>
    </source>
</reference>
<comment type="catalytic activity">
    <reaction evidence="7">
        <text>(6S)-5,6,7,8-tetrahydrofolate + NADP(+) = 7,8-dihydrofolate + NADPH + H(+)</text>
        <dbReference type="Rhea" id="RHEA:15009"/>
        <dbReference type="ChEBI" id="CHEBI:15378"/>
        <dbReference type="ChEBI" id="CHEBI:57451"/>
        <dbReference type="ChEBI" id="CHEBI:57453"/>
        <dbReference type="ChEBI" id="CHEBI:57783"/>
        <dbReference type="ChEBI" id="CHEBI:58349"/>
        <dbReference type="EC" id="1.5.1.3"/>
    </reaction>
</comment>
<evidence type="ECO:0000256" key="4">
    <source>
        <dbReference type="ARBA" id="ARBA00022563"/>
    </source>
</evidence>
<feature type="domain" description="DHFR" evidence="9">
    <location>
        <begin position="6"/>
        <end position="167"/>
    </location>
</feature>
<evidence type="ECO:0000256" key="8">
    <source>
        <dbReference type="RuleBase" id="RU004474"/>
    </source>
</evidence>
<dbReference type="PANTHER" id="PTHR48069">
    <property type="entry name" value="DIHYDROFOLATE REDUCTASE"/>
    <property type="match status" value="1"/>
</dbReference>
<dbReference type="InterPro" id="IPR024072">
    <property type="entry name" value="DHFR-like_dom_sf"/>
</dbReference>
<dbReference type="GO" id="GO:0046654">
    <property type="term" value="P:tetrahydrofolate biosynthetic process"/>
    <property type="evidence" value="ECO:0007669"/>
    <property type="project" value="UniProtKB-UniPathway"/>
</dbReference>
<dbReference type="AlphaFoldDB" id="A0A511YVT5"/>
<dbReference type="PRINTS" id="PR00070">
    <property type="entry name" value="DHFR"/>
</dbReference>
<dbReference type="OrthoDB" id="9804315at2"/>
<evidence type="ECO:0000313" key="10">
    <source>
        <dbReference type="EMBL" id="GEN79300.1"/>
    </source>
</evidence>